<evidence type="ECO:0000256" key="1">
    <source>
        <dbReference type="SAM" id="MobiDB-lite"/>
    </source>
</evidence>
<evidence type="ECO:0000313" key="2">
    <source>
        <dbReference type="EMBL" id="KAG1548637.1"/>
    </source>
</evidence>
<sequence>MTAAPPTPGWRRRWASPSRSATSPCSPKTRPNAPAKSAASNLGAAAYDRRHALGLAGRLAGHPRPPAGRGHRALRHPGRMPRRAGCLPVRHPHRLHLHAQPADPRRRRAHPGEPPAMTAPALLPRNELVLYDALDHIMRTARASSTQTRRLRWIGSPQDGQRGRAAGEEPAAAPGQRPAAQRAGADCRRFHGHLGS</sequence>
<dbReference type="Proteomes" id="UP000740926">
    <property type="component" value="Unassembled WGS sequence"/>
</dbReference>
<feature type="compositionally biased region" description="Low complexity" evidence="1">
    <location>
        <begin position="33"/>
        <end position="44"/>
    </location>
</feature>
<dbReference type="AlphaFoldDB" id="A0A9P6YIA1"/>
<feature type="region of interest" description="Disordered" evidence="1">
    <location>
        <begin position="153"/>
        <end position="184"/>
    </location>
</feature>
<protein>
    <submittedName>
        <fullName evidence="2">Uncharacterized protein</fullName>
    </submittedName>
</protein>
<comment type="caution">
    <text evidence="2">The sequence shown here is derived from an EMBL/GenBank/DDBJ whole genome shotgun (WGS) entry which is preliminary data.</text>
</comment>
<feature type="compositionally biased region" description="Low complexity" evidence="1">
    <location>
        <begin position="168"/>
        <end position="184"/>
    </location>
</feature>
<feature type="region of interest" description="Disordered" evidence="1">
    <location>
        <begin position="100"/>
        <end position="119"/>
    </location>
</feature>
<accession>A0A9P6YIA1</accession>
<name>A0A9P6YIA1_9FUNG</name>
<feature type="region of interest" description="Disordered" evidence="1">
    <location>
        <begin position="1"/>
        <end position="44"/>
    </location>
</feature>
<evidence type="ECO:0000313" key="3">
    <source>
        <dbReference type="Proteomes" id="UP000740926"/>
    </source>
</evidence>
<reference evidence="2 3" key="1">
    <citation type="journal article" date="2020" name="Microb. Genom.">
        <title>Genetic diversity of clinical and environmental Mucorales isolates obtained from an investigation of mucormycosis cases among solid organ transplant recipients.</title>
        <authorList>
            <person name="Nguyen M.H."/>
            <person name="Kaul D."/>
            <person name="Muto C."/>
            <person name="Cheng S.J."/>
            <person name="Richter R.A."/>
            <person name="Bruno V.M."/>
            <person name="Liu G."/>
            <person name="Beyhan S."/>
            <person name="Sundermann A.J."/>
            <person name="Mounaud S."/>
            <person name="Pasculle A.W."/>
            <person name="Nierman W.C."/>
            <person name="Driscoll E."/>
            <person name="Cumbie R."/>
            <person name="Clancy C.J."/>
            <person name="Dupont C.L."/>
        </authorList>
    </citation>
    <scope>NUCLEOTIDE SEQUENCE [LARGE SCALE GENOMIC DNA]</scope>
    <source>
        <strain evidence="2 3">GL24</strain>
    </source>
</reference>
<proteinExistence type="predicted"/>
<gene>
    <name evidence="2" type="ORF">G6F50_013427</name>
</gene>
<feature type="compositionally biased region" description="Low complexity" evidence="1">
    <location>
        <begin position="15"/>
        <end position="24"/>
    </location>
</feature>
<feature type="compositionally biased region" description="Basic residues" evidence="1">
    <location>
        <begin position="69"/>
        <end position="80"/>
    </location>
</feature>
<dbReference type="EMBL" id="JAANIU010005282">
    <property type="protein sequence ID" value="KAG1548637.1"/>
    <property type="molecule type" value="Genomic_DNA"/>
</dbReference>
<feature type="region of interest" description="Disordered" evidence="1">
    <location>
        <begin position="57"/>
        <end position="80"/>
    </location>
</feature>
<keyword evidence="3" id="KW-1185">Reference proteome</keyword>
<organism evidence="2 3">
    <name type="scientific">Rhizopus delemar</name>
    <dbReference type="NCBI Taxonomy" id="936053"/>
    <lineage>
        <taxon>Eukaryota</taxon>
        <taxon>Fungi</taxon>
        <taxon>Fungi incertae sedis</taxon>
        <taxon>Mucoromycota</taxon>
        <taxon>Mucoromycotina</taxon>
        <taxon>Mucoromycetes</taxon>
        <taxon>Mucorales</taxon>
        <taxon>Mucorineae</taxon>
        <taxon>Rhizopodaceae</taxon>
        <taxon>Rhizopus</taxon>
    </lineage>
</organism>